<dbReference type="GeneID" id="25313410"/>
<organism evidence="1 2">
    <name type="scientific">Rasamsonia emersonii (strain ATCC 16479 / CBS 393.64 / IMI 116815)</name>
    <dbReference type="NCBI Taxonomy" id="1408163"/>
    <lineage>
        <taxon>Eukaryota</taxon>
        <taxon>Fungi</taxon>
        <taxon>Dikarya</taxon>
        <taxon>Ascomycota</taxon>
        <taxon>Pezizomycotina</taxon>
        <taxon>Eurotiomycetes</taxon>
        <taxon>Eurotiomycetidae</taxon>
        <taxon>Eurotiales</taxon>
        <taxon>Trichocomaceae</taxon>
        <taxon>Rasamsonia</taxon>
    </lineage>
</organism>
<keyword evidence="2" id="KW-1185">Reference proteome</keyword>
<reference evidence="1 2" key="1">
    <citation type="submission" date="2015-04" db="EMBL/GenBank/DDBJ databases">
        <authorList>
            <person name="Heijne W.H."/>
            <person name="Fedorova N.D."/>
            <person name="Nierman W.C."/>
            <person name="Vollebregt A.W."/>
            <person name="Zhao Z."/>
            <person name="Wu L."/>
            <person name="Kumar M."/>
            <person name="Stam H."/>
            <person name="van den Berg M.A."/>
            <person name="Pel H.J."/>
        </authorList>
    </citation>
    <scope>NUCLEOTIDE SEQUENCE [LARGE SCALE GENOMIC DNA]</scope>
    <source>
        <strain evidence="1 2">CBS 393.64</strain>
    </source>
</reference>
<name>A0A0F4Z327_RASE3</name>
<evidence type="ECO:0000313" key="1">
    <source>
        <dbReference type="EMBL" id="KKA24912.1"/>
    </source>
</evidence>
<proteinExistence type="predicted"/>
<dbReference type="RefSeq" id="XP_013331524.1">
    <property type="nucleotide sequence ID" value="XM_013476070.1"/>
</dbReference>
<dbReference type="EMBL" id="LASV01000043">
    <property type="protein sequence ID" value="KKA24912.1"/>
    <property type="molecule type" value="Genomic_DNA"/>
</dbReference>
<dbReference type="OrthoDB" id="4442598at2759"/>
<evidence type="ECO:0000313" key="2">
    <source>
        <dbReference type="Proteomes" id="UP000053958"/>
    </source>
</evidence>
<protein>
    <submittedName>
        <fullName evidence="1">Uncharacterized protein</fullName>
    </submittedName>
</protein>
<dbReference type="AlphaFoldDB" id="A0A0F4Z327"/>
<gene>
    <name evidence="1" type="ORF">T310_1058</name>
</gene>
<comment type="caution">
    <text evidence="1">The sequence shown here is derived from an EMBL/GenBank/DDBJ whole genome shotgun (WGS) entry which is preliminary data.</text>
</comment>
<dbReference type="Proteomes" id="UP000053958">
    <property type="component" value="Unassembled WGS sequence"/>
</dbReference>
<dbReference type="STRING" id="1408163.A0A0F4Z327"/>
<accession>A0A0F4Z327</accession>
<sequence length="663" mass="73853">MPRCQLPTLRLPQNRQLGARRFLSRTPPVNVANNFSDSSPDPTPSQLLRFSLTGHTQHVQNASQSDFDKRLEAYLALRPLDGLHPPRLGSHRRQGEEATYAELEHVSNLQEFRLFIEREVIYSNDPSPFSRLALKQALANCQRYHSSREILSALNALISRLEKLQIKVPPYFYAEGMYYAAQCFSTPALEHHLNGFRRVTSSLLKVEDGVDIARALLFSLRTVFFTDPNYDLSPILGLVTGEGPHAGVFSHKLSDVLRFEPGAYATYVKLLREMRATGSLKAAWKSLSQQLTPDCRGEMLDDAYDCVLTFIDAGMVEFAMDCLKDLSSKVGDSPPSIPILSRLASALAENELQVPATVFARQQEVVAVLDDQLKHVERRLGLEWQETSSHHSSIDSPLLPATDRSLLSIDGEAVGFESVQRLVAEINALGGSHSRSDLGIIADLLNEHDGSEIPLFTQDLQTKSWEFAWIPQCSPIEFTNSLIPPRTDTSVPWSSAALGLLRARLDNHGLPLSLERSRHLMQLGYLAKRPANAAEHSGPLRQEHAEDWTDTGYLVAFDRISPGLQSSSLEPCPQLGSISTLAMPANPKDFKPRLEEIVSLPKEAGARYHFDLDPVSNLRRHISSSHFMGQIRCTSVDQAVRQWTNNTTTRSTSGKYVQGHLPI</sequence>